<dbReference type="Ensembl" id="ENSSBOT00000045941.1">
    <property type="protein sequence ID" value="ENSSBOP00000029060.1"/>
    <property type="gene ID" value="ENSSBOG00000030874.1"/>
</dbReference>
<reference evidence="11" key="2">
    <citation type="submission" date="2025-09" db="UniProtKB">
        <authorList>
            <consortium name="Ensembl"/>
        </authorList>
    </citation>
    <scope>IDENTIFICATION</scope>
</reference>
<protein>
    <submittedName>
        <fullName evidence="11">Lipocalin 2</fullName>
    </submittedName>
</protein>
<evidence type="ECO:0000259" key="10">
    <source>
        <dbReference type="Pfam" id="PF00061"/>
    </source>
</evidence>
<dbReference type="InterPro" id="IPR003087">
    <property type="entry name" value="LCN2/LCN12"/>
</dbReference>
<sequence>MVPWKEQKSPPRPARSGSGVVGAVSDTGPSSHHSACLLGPEIMPLHLLWLSLALLGALQAQAQDSPSPLIPAPPLSKVPLQQNFQDNQFQGKWYVVGLSGNAISREDQDSVKMYATIYELKEDNSYNVTSVLFRNGKCDYWIRTFVPSSRPGEFKLGNIESYPGLTSYIVRVVSTDYKQHAMVFFRKASNNREYFKVTLYGRTKKLTSDLKESFTRFSKSLGLTENHIVFPVPIDQCIDG</sequence>
<reference evidence="11" key="1">
    <citation type="submission" date="2025-08" db="UniProtKB">
        <authorList>
            <consortium name="Ensembl"/>
        </authorList>
    </citation>
    <scope>IDENTIFICATION</scope>
</reference>
<evidence type="ECO:0000256" key="2">
    <source>
        <dbReference type="ARBA" id="ARBA00006889"/>
    </source>
</evidence>
<dbReference type="InterPro" id="IPR012674">
    <property type="entry name" value="Calycin"/>
</dbReference>
<evidence type="ECO:0000256" key="9">
    <source>
        <dbReference type="SAM" id="MobiDB-lite"/>
    </source>
</evidence>
<comment type="similarity">
    <text evidence="2 8">Belongs to the calycin superfamily. Lipocalin family.</text>
</comment>
<dbReference type="AlphaFoldDB" id="A0A2K6UB00"/>
<dbReference type="GO" id="GO:0045087">
    <property type="term" value="P:innate immune response"/>
    <property type="evidence" value="ECO:0007669"/>
    <property type="project" value="Ensembl"/>
</dbReference>
<dbReference type="Proteomes" id="UP000233220">
    <property type="component" value="Unplaced"/>
</dbReference>
<keyword evidence="4" id="KW-0964">Secreted</keyword>
<evidence type="ECO:0000313" key="11">
    <source>
        <dbReference type="Ensembl" id="ENSSBOP00000029060.1"/>
    </source>
</evidence>
<dbReference type="PANTHER" id="PTHR11430:SF13">
    <property type="entry name" value="NEUTROPHIL GELATINASE-ASSOCIATED LIPOCALIN"/>
    <property type="match status" value="1"/>
</dbReference>
<comment type="subcellular location">
    <subcellularLocation>
        <location evidence="1">Secreted</location>
    </subcellularLocation>
</comment>
<dbReference type="GO" id="GO:0009615">
    <property type="term" value="P:response to virus"/>
    <property type="evidence" value="ECO:0007669"/>
    <property type="project" value="Ensembl"/>
</dbReference>
<name>A0A2K6UB00_SAIBB</name>
<proteinExistence type="inferred from homology"/>
<organism evidence="11 12">
    <name type="scientific">Saimiri boliviensis boliviensis</name>
    <name type="common">Bolivian squirrel monkey</name>
    <dbReference type="NCBI Taxonomy" id="39432"/>
    <lineage>
        <taxon>Eukaryota</taxon>
        <taxon>Metazoa</taxon>
        <taxon>Chordata</taxon>
        <taxon>Craniata</taxon>
        <taxon>Vertebrata</taxon>
        <taxon>Euteleostomi</taxon>
        <taxon>Mammalia</taxon>
        <taxon>Eutheria</taxon>
        <taxon>Euarchontoglires</taxon>
        <taxon>Primates</taxon>
        <taxon>Haplorrhini</taxon>
        <taxon>Platyrrhini</taxon>
        <taxon>Cebidae</taxon>
        <taxon>Saimiriinae</taxon>
        <taxon>Saimiri</taxon>
    </lineage>
</organism>
<keyword evidence="6" id="KW-1015">Disulfide bond</keyword>
<dbReference type="PROSITE" id="PS00213">
    <property type="entry name" value="LIPOCALIN"/>
    <property type="match status" value="1"/>
</dbReference>
<keyword evidence="3" id="KW-0813">Transport</keyword>
<keyword evidence="7" id="KW-0325">Glycoprotein</keyword>
<dbReference type="GO" id="GO:0015891">
    <property type="term" value="P:siderophore transport"/>
    <property type="evidence" value="ECO:0007669"/>
    <property type="project" value="Ensembl"/>
</dbReference>
<dbReference type="GeneTree" id="ENSGT01050000244868"/>
<dbReference type="GO" id="GO:0042802">
    <property type="term" value="F:identical protein binding"/>
    <property type="evidence" value="ECO:0007669"/>
    <property type="project" value="Ensembl"/>
</dbReference>
<dbReference type="SUPFAM" id="SSF50814">
    <property type="entry name" value="Lipocalins"/>
    <property type="match status" value="1"/>
</dbReference>
<dbReference type="PRINTS" id="PR01275">
    <property type="entry name" value="NGELATINASE"/>
</dbReference>
<keyword evidence="5" id="KW-0732">Signal</keyword>
<dbReference type="GO" id="GO:0140315">
    <property type="term" value="F:iron ion sequestering activity"/>
    <property type="evidence" value="ECO:0007669"/>
    <property type="project" value="Ensembl"/>
</dbReference>
<dbReference type="GO" id="GO:0097192">
    <property type="term" value="P:extrinsic apoptotic signaling pathway in absence of ligand"/>
    <property type="evidence" value="ECO:0007669"/>
    <property type="project" value="Ensembl"/>
</dbReference>
<gene>
    <name evidence="11" type="primary">LCN2</name>
</gene>
<evidence type="ECO:0000256" key="6">
    <source>
        <dbReference type="ARBA" id="ARBA00023157"/>
    </source>
</evidence>
<dbReference type="GO" id="GO:1903981">
    <property type="term" value="F:enterobactin binding"/>
    <property type="evidence" value="ECO:0007669"/>
    <property type="project" value="Ensembl"/>
</dbReference>
<dbReference type="GO" id="GO:0009410">
    <property type="term" value="P:response to xenobiotic stimulus"/>
    <property type="evidence" value="ECO:0007669"/>
    <property type="project" value="Ensembl"/>
</dbReference>
<evidence type="ECO:0000256" key="7">
    <source>
        <dbReference type="ARBA" id="ARBA00023180"/>
    </source>
</evidence>
<dbReference type="GO" id="GO:0005615">
    <property type="term" value="C:extracellular space"/>
    <property type="evidence" value="ECO:0007669"/>
    <property type="project" value="Ensembl"/>
</dbReference>
<dbReference type="GO" id="GO:0005506">
    <property type="term" value="F:iron ion binding"/>
    <property type="evidence" value="ECO:0007669"/>
    <property type="project" value="Ensembl"/>
</dbReference>
<dbReference type="Gene3D" id="2.40.128.20">
    <property type="match status" value="1"/>
</dbReference>
<evidence type="ECO:0000313" key="12">
    <source>
        <dbReference type="Proteomes" id="UP000233220"/>
    </source>
</evidence>
<evidence type="ECO:0000256" key="5">
    <source>
        <dbReference type="ARBA" id="ARBA00022729"/>
    </source>
</evidence>
<dbReference type="InterPro" id="IPR002345">
    <property type="entry name" value="Lipocalin"/>
</dbReference>
<feature type="region of interest" description="Disordered" evidence="9">
    <location>
        <begin position="1"/>
        <end position="27"/>
    </location>
</feature>
<dbReference type="InterPro" id="IPR000566">
    <property type="entry name" value="Lipocln_cytosolic_FA-bd_dom"/>
</dbReference>
<evidence type="ECO:0000256" key="1">
    <source>
        <dbReference type="ARBA" id="ARBA00004613"/>
    </source>
</evidence>
<dbReference type="FunFam" id="2.40.128.20:FF:000024">
    <property type="entry name" value="Neutrophil gelatinase-associated lipocalin"/>
    <property type="match status" value="1"/>
</dbReference>
<feature type="domain" description="Lipocalin/cytosolic fatty-acid binding" evidence="10">
    <location>
        <begin position="90"/>
        <end position="232"/>
    </location>
</feature>
<dbReference type="GO" id="GO:0042742">
    <property type="term" value="P:defense response to bacterium"/>
    <property type="evidence" value="ECO:0007669"/>
    <property type="project" value="Ensembl"/>
</dbReference>
<dbReference type="OMA" id="IDKCIDD"/>
<evidence type="ECO:0000256" key="4">
    <source>
        <dbReference type="ARBA" id="ARBA00022525"/>
    </source>
</evidence>
<accession>A0A2K6UB00</accession>
<keyword evidence="12" id="KW-1185">Reference proteome</keyword>
<dbReference type="InterPro" id="IPR022272">
    <property type="entry name" value="Lipocalin_CS"/>
</dbReference>
<dbReference type="PRINTS" id="PR00179">
    <property type="entry name" value="LIPOCALIN"/>
</dbReference>
<dbReference type="Pfam" id="PF00061">
    <property type="entry name" value="Lipocalin"/>
    <property type="match status" value="1"/>
</dbReference>
<dbReference type="PANTHER" id="PTHR11430">
    <property type="entry name" value="LIPOCALIN"/>
    <property type="match status" value="1"/>
</dbReference>
<dbReference type="STRING" id="39432.ENSSBOP00000029060"/>
<dbReference type="GO" id="GO:0120162">
    <property type="term" value="P:positive regulation of cold-induced thermogenesis"/>
    <property type="evidence" value="ECO:0007669"/>
    <property type="project" value="Ensembl"/>
</dbReference>
<evidence type="ECO:0000256" key="3">
    <source>
        <dbReference type="ARBA" id="ARBA00022448"/>
    </source>
</evidence>
<evidence type="ECO:0000256" key="8">
    <source>
        <dbReference type="RuleBase" id="RU003695"/>
    </source>
</evidence>